<keyword evidence="3" id="KW-1185">Reference proteome</keyword>
<feature type="region of interest" description="Disordered" evidence="1">
    <location>
        <begin position="66"/>
        <end position="130"/>
    </location>
</feature>
<name>A0AAD8K934_TARER</name>
<gene>
    <name evidence="2" type="ORF">QVD17_27667</name>
</gene>
<protein>
    <submittedName>
        <fullName evidence="2">Uncharacterized protein</fullName>
    </submittedName>
</protein>
<proteinExistence type="predicted"/>
<dbReference type="EMBL" id="JAUHHV010000007">
    <property type="protein sequence ID" value="KAK1418522.1"/>
    <property type="molecule type" value="Genomic_DNA"/>
</dbReference>
<dbReference type="AlphaFoldDB" id="A0AAD8K934"/>
<evidence type="ECO:0000313" key="2">
    <source>
        <dbReference type="EMBL" id="KAK1418522.1"/>
    </source>
</evidence>
<organism evidence="2 3">
    <name type="scientific">Tagetes erecta</name>
    <name type="common">African marigold</name>
    <dbReference type="NCBI Taxonomy" id="13708"/>
    <lineage>
        <taxon>Eukaryota</taxon>
        <taxon>Viridiplantae</taxon>
        <taxon>Streptophyta</taxon>
        <taxon>Embryophyta</taxon>
        <taxon>Tracheophyta</taxon>
        <taxon>Spermatophyta</taxon>
        <taxon>Magnoliopsida</taxon>
        <taxon>eudicotyledons</taxon>
        <taxon>Gunneridae</taxon>
        <taxon>Pentapetalae</taxon>
        <taxon>asterids</taxon>
        <taxon>campanulids</taxon>
        <taxon>Asterales</taxon>
        <taxon>Asteraceae</taxon>
        <taxon>Asteroideae</taxon>
        <taxon>Heliantheae alliance</taxon>
        <taxon>Tageteae</taxon>
        <taxon>Tagetes</taxon>
    </lineage>
</organism>
<sequence>MMNFHHFYTFHSIIITIPLREVKKNEEGIKVKGELVRLENERDGQRYFGGGGIWCPLICFAFGARSGGGERQARSSGGVLVDEEETSSGRRQEENEEETRGRGHEDHPSSGEEVTRWFLVPLPRHHSVSP</sequence>
<evidence type="ECO:0000313" key="3">
    <source>
        <dbReference type="Proteomes" id="UP001229421"/>
    </source>
</evidence>
<reference evidence="2" key="1">
    <citation type="journal article" date="2023" name="bioRxiv">
        <title>Improved chromosome-level genome assembly for marigold (Tagetes erecta).</title>
        <authorList>
            <person name="Jiang F."/>
            <person name="Yuan L."/>
            <person name="Wang S."/>
            <person name="Wang H."/>
            <person name="Xu D."/>
            <person name="Wang A."/>
            <person name="Fan W."/>
        </authorList>
    </citation>
    <scope>NUCLEOTIDE SEQUENCE</scope>
    <source>
        <strain evidence="2">WSJ</strain>
        <tissue evidence="2">Leaf</tissue>
    </source>
</reference>
<evidence type="ECO:0000256" key="1">
    <source>
        <dbReference type="SAM" id="MobiDB-lite"/>
    </source>
</evidence>
<comment type="caution">
    <text evidence="2">The sequence shown here is derived from an EMBL/GenBank/DDBJ whole genome shotgun (WGS) entry which is preliminary data.</text>
</comment>
<accession>A0AAD8K934</accession>
<dbReference type="Proteomes" id="UP001229421">
    <property type="component" value="Unassembled WGS sequence"/>
</dbReference>
<feature type="compositionally biased region" description="Basic and acidic residues" evidence="1">
    <location>
        <begin position="87"/>
        <end position="115"/>
    </location>
</feature>